<dbReference type="EMBL" id="GG673216">
    <property type="protein sequence ID" value="EER15717.1"/>
    <property type="molecule type" value="Genomic_DNA"/>
</dbReference>
<evidence type="ECO:0000313" key="2">
    <source>
        <dbReference type="Proteomes" id="UP000007800"/>
    </source>
</evidence>
<dbReference type="Proteomes" id="UP000007800">
    <property type="component" value="Unassembled WGS sequence"/>
</dbReference>
<reference evidence="1 2" key="1">
    <citation type="submission" date="2008-07" db="EMBL/GenBank/DDBJ databases">
        <authorList>
            <person name="El-Sayed N."/>
            <person name="Caler E."/>
            <person name="Inman J."/>
            <person name="Amedeo P."/>
            <person name="Hass B."/>
            <person name="Wortman J."/>
        </authorList>
    </citation>
    <scope>NUCLEOTIDE SEQUENCE [LARGE SCALE GENOMIC DNA]</scope>
    <source>
        <strain evidence="2">ATCC 50983 / TXsc</strain>
    </source>
</reference>
<feature type="non-terminal residue" evidence="1">
    <location>
        <position position="152"/>
    </location>
</feature>
<name>C5KIH6_PERM5</name>
<dbReference type="AlphaFoldDB" id="C5KIH6"/>
<evidence type="ECO:0000313" key="1">
    <source>
        <dbReference type="EMBL" id="EER15717.1"/>
    </source>
</evidence>
<dbReference type="InParanoid" id="C5KIH6"/>
<protein>
    <submittedName>
        <fullName evidence="1">Uncharacterized protein</fullName>
    </submittedName>
</protein>
<dbReference type="GeneID" id="9060391"/>
<gene>
    <name evidence="1" type="ORF">Pmar_PMAR010857</name>
</gene>
<accession>C5KIH6</accession>
<sequence length="152" mass="16831">MTPEERAVFAAMDDAECLDDDGSSDDVFFDSLLHGGDGSVDDSNLLWGVPTVRETEDDRMDLMMTLQGGTSTPQDEAFDRLLEEEYAEDEIGDLEDRFSRIDMPIERATTIGGQTSVGAFLKRDKQNLDINACQDIIDEYYGDGDDDGIIIS</sequence>
<dbReference type="RefSeq" id="XP_002783921.1">
    <property type="nucleotide sequence ID" value="XM_002783875.1"/>
</dbReference>
<proteinExistence type="predicted"/>
<keyword evidence="2" id="KW-1185">Reference proteome</keyword>
<organism evidence="2">
    <name type="scientific">Perkinsus marinus (strain ATCC 50983 / TXsc)</name>
    <dbReference type="NCBI Taxonomy" id="423536"/>
    <lineage>
        <taxon>Eukaryota</taxon>
        <taxon>Sar</taxon>
        <taxon>Alveolata</taxon>
        <taxon>Perkinsozoa</taxon>
        <taxon>Perkinsea</taxon>
        <taxon>Perkinsida</taxon>
        <taxon>Perkinsidae</taxon>
        <taxon>Perkinsus</taxon>
    </lineage>
</organism>